<protein>
    <submittedName>
        <fullName evidence="1">Uncharacterized protein</fullName>
    </submittedName>
</protein>
<organism evidence="1 2">
    <name type="scientific">Punica granatum</name>
    <name type="common">Pomegranate</name>
    <dbReference type="NCBI Taxonomy" id="22663"/>
    <lineage>
        <taxon>Eukaryota</taxon>
        <taxon>Viridiplantae</taxon>
        <taxon>Streptophyta</taxon>
        <taxon>Embryophyta</taxon>
        <taxon>Tracheophyta</taxon>
        <taxon>Spermatophyta</taxon>
        <taxon>Magnoliopsida</taxon>
        <taxon>eudicotyledons</taxon>
        <taxon>Gunneridae</taxon>
        <taxon>Pentapetalae</taxon>
        <taxon>rosids</taxon>
        <taxon>malvids</taxon>
        <taxon>Myrtales</taxon>
        <taxon>Lythraceae</taxon>
        <taxon>Punica</taxon>
    </lineage>
</organism>
<proteinExistence type="predicted"/>
<dbReference type="EMBL" id="MTKT01005400">
    <property type="protein sequence ID" value="OWM67250.1"/>
    <property type="molecule type" value="Genomic_DNA"/>
</dbReference>
<comment type="caution">
    <text evidence="1">The sequence shown here is derived from an EMBL/GenBank/DDBJ whole genome shotgun (WGS) entry which is preliminary data.</text>
</comment>
<evidence type="ECO:0000313" key="1">
    <source>
        <dbReference type="EMBL" id="OWM67250.1"/>
    </source>
</evidence>
<gene>
    <name evidence="1" type="ORF">CDL15_Pgr000702</name>
</gene>
<evidence type="ECO:0000313" key="2">
    <source>
        <dbReference type="Proteomes" id="UP000197138"/>
    </source>
</evidence>
<reference evidence="2" key="1">
    <citation type="journal article" date="2017" name="Plant J.">
        <title>The pomegranate (Punica granatum L.) genome and the genomics of punicalagin biosynthesis.</title>
        <authorList>
            <person name="Qin G."/>
            <person name="Xu C."/>
            <person name="Ming R."/>
            <person name="Tang H."/>
            <person name="Guyot R."/>
            <person name="Kramer E.M."/>
            <person name="Hu Y."/>
            <person name="Yi X."/>
            <person name="Qi Y."/>
            <person name="Xu X."/>
            <person name="Gao Z."/>
            <person name="Pan H."/>
            <person name="Jian J."/>
            <person name="Tian Y."/>
            <person name="Yue Z."/>
            <person name="Xu Y."/>
        </authorList>
    </citation>
    <scope>NUCLEOTIDE SEQUENCE [LARGE SCALE GENOMIC DNA]</scope>
    <source>
        <strain evidence="2">cv. Dabenzi</strain>
    </source>
</reference>
<accession>A0A218W4M0</accession>
<sequence length="97" mass="10832">MNPASRPRASSKFVPGSTSPFTMELMSMVMNMMVTRERKRRSARGTQNWRLRIHPFDPSCRVCLLPGALPFSGSVRRSIVDANSNAPTLNGNHEQNS</sequence>
<name>A0A218W4M0_PUNGR</name>
<dbReference type="AlphaFoldDB" id="A0A218W4M0"/>
<dbReference type="Proteomes" id="UP000197138">
    <property type="component" value="Unassembled WGS sequence"/>
</dbReference>